<evidence type="ECO:0000313" key="4">
    <source>
        <dbReference type="Proteomes" id="UP000325780"/>
    </source>
</evidence>
<protein>
    <submittedName>
        <fullName evidence="3">Uncharacterized protein</fullName>
    </submittedName>
</protein>
<keyword evidence="4" id="KW-1185">Reference proteome</keyword>
<evidence type="ECO:0000256" key="2">
    <source>
        <dbReference type="SAM" id="MobiDB-lite"/>
    </source>
</evidence>
<organism evidence="3 4">
    <name type="scientific">Aspergillus avenaceus</name>
    <dbReference type="NCBI Taxonomy" id="36643"/>
    <lineage>
        <taxon>Eukaryota</taxon>
        <taxon>Fungi</taxon>
        <taxon>Dikarya</taxon>
        <taxon>Ascomycota</taxon>
        <taxon>Pezizomycotina</taxon>
        <taxon>Eurotiomycetes</taxon>
        <taxon>Eurotiomycetidae</taxon>
        <taxon>Eurotiales</taxon>
        <taxon>Aspergillaceae</taxon>
        <taxon>Aspergillus</taxon>
        <taxon>Aspergillus subgen. Circumdati</taxon>
    </lineage>
</organism>
<dbReference type="Proteomes" id="UP000325780">
    <property type="component" value="Unassembled WGS sequence"/>
</dbReference>
<accession>A0A5N6TEP3</accession>
<evidence type="ECO:0000313" key="3">
    <source>
        <dbReference type="EMBL" id="KAE8144767.1"/>
    </source>
</evidence>
<feature type="region of interest" description="Disordered" evidence="2">
    <location>
        <begin position="1"/>
        <end position="29"/>
    </location>
</feature>
<dbReference type="AlphaFoldDB" id="A0A5N6TEP3"/>
<name>A0A5N6TEP3_ASPAV</name>
<reference evidence="3 4" key="1">
    <citation type="submission" date="2019-04" db="EMBL/GenBank/DDBJ databases">
        <title>Friends and foes A comparative genomics study of 23 Aspergillus species from section Flavi.</title>
        <authorList>
            <consortium name="DOE Joint Genome Institute"/>
            <person name="Kjaerbolling I."/>
            <person name="Vesth T."/>
            <person name="Frisvad J.C."/>
            <person name="Nybo J.L."/>
            <person name="Theobald S."/>
            <person name="Kildgaard S."/>
            <person name="Isbrandt T."/>
            <person name="Kuo A."/>
            <person name="Sato A."/>
            <person name="Lyhne E.K."/>
            <person name="Kogle M.E."/>
            <person name="Wiebenga A."/>
            <person name="Kun R.S."/>
            <person name="Lubbers R.J."/>
            <person name="Makela M.R."/>
            <person name="Barry K."/>
            <person name="Chovatia M."/>
            <person name="Clum A."/>
            <person name="Daum C."/>
            <person name="Haridas S."/>
            <person name="He G."/>
            <person name="LaButti K."/>
            <person name="Lipzen A."/>
            <person name="Mondo S."/>
            <person name="Riley R."/>
            <person name="Salamov A."/>
            <person name="Simmons B.A."/>
            <person name="Magnuson J.K."/>
            <person name="Henrissat B."/>
            <person name="Mortensen U.H."/>
            <person name="Larsen T.O."/>
            <person name="Devries R.P."/>
            <person name="Grigoriev I.V."/>
            <person name="Machida M."/>
            <person name="Baker S.E."/>
            <person name="Andersen M.R."/>
        </authorList>
    </citation>
    <scope>NUCLEOTIDE SEQUENCE [LARGE SCALE GENOMIC DNA]</scope>
    <source>
        <strain evidence="3 4">IBT 18842</strain>
    </source>
</reference>
<dbReference type="EMBL" id="ML742440">
    <property type="protein sequence ID" value="KAE8144767.1"/>
    <property type="molecule type" value="Genomic_DNA"/>
</dbReference>
<keyword evidence="1" id="KW-0175">Coiled coil</keyword>
<proteinExistence type="predicted"/>
<feature type="coiled-coil region" evidence="1">
    <location>
        <begin position="344"/>
        <end position="380"/>
    </location>
</feature>
<evidence type="ECO:0000256" key="1">
    <source>
        <dbReference type="SAM" id="Coils"/>
    </source>
</evidence>
<dbReference type="OrthoDB" id="4497058at2759"/>
<gene>
    <name evidence="3" type="ORF">BDV25DRAFT_171132</name>
</gene>
<sequence length="431" mass="50808">MDSSNPPATEPPDQAQEPEKPSQTTRTEPIEIDVHGLKARVFLNCPEEDLIPSRYLKKAEHSCMVQPLTNTCSALIQRTIWLFRRHQDARYVNLNRWSKIDIRFRGVYMTLKKVPPFRKVFNTINLEREIDEESWFFLRARLLRVEMEYLTGYREKHKDAPTAAGIVTLDFEPAIHTTRTIMPVSTLLLHVHRLHPPGDKIPDQEVFLIGLHGSKLHVFRGIFPGHKTSRLWSGRHNPSGMSTEPNQLVVSNDHQRFYAKPNIERFMQKVEWFQLSTCDSEPDPKVFRVLGSKEYDLWVKAEFRAGMTLLVGLMMYLMSGRARCGILQYMFERYPYDEDDEPDSEDEELKEKIAEEEKDIVEQERKLRELKKKKREEDQENFWRREAMRSAENDRIGGFKDFRQPWWDWVWEDKTDEGRAKDDAEVIIDGP</sequence>